<keyword evidence="1" id="KW-1133">Transmembrane helix</keyword>
<keyword evidence="3" id="KW-1185">Reference proteome</keyword>
<proteinExistence type="predicted"/>
<sequence>MARLKLVDSDICWRCERSRGTLMHMLYDCQMTTNLWKDIITFVNKVLRADLIQNPAPCILGIIPAGLDQCLPCVCILLLFFFLLFFRSFVVISLVFV</sequence>
<feature type="transmembrane region" description="Helical" evidence="1">
    <location>
        <begin position="70"/>
        <end position="96"/>
    </location>
</feature>
<reference evidence="2" key="1">
    <citation type="submission" date="2025-08" db="UniProtKB">
        <authorList>
            <consortium name="Ensembl"/>
        </authorList>
    </citation>
    <scope>IDENTIFICATION</scope>
</reference>
<reference evidence="2" key="2">
    <citation type="submission" date="2025-09" db="UniProtKB">
        <authorList>
            <consortium name="Ensembl"/>
        </authorList>
    </citation>
    <scope>IDENTIFICATION</scope>
</reference>
<accession>A0A8C9X0Z3</accession>
<evidence type="ECO:0000256" key="1">
    <source>
        <dbReference type="SAM" id="Phobius"/>
    </source>
</evidence>
<dbReference type="AlphaFoldDB" id="A0A8C9X0Z3"/>
<name>A0A8C9X0Z3_SANLU</name>
<keyword evidence="1" id="KW-0472">Membrane</keyword>
<evidence type="ECO:0000313" key="2">
    <source>
        <dbReference type="Ensembl" id="ENSSLUP00000003486.1"/>
    </source>
</evidence>
<dbReference type="Proteomes" id="UP000694568">
    <property type="component" value="Unplaced"/>
</dbReference>
<evidence type="ECO:0000313" key="3">
    <source>
        <dbReference type="Proteomes" id="UP000694568"/>
    </source>
</evidence>
<dbReference type="Ensembl" id="ENSSLUT00000003597.1">
    <property type="protein sequence ID" value="ENSSLUP00000003486.1"/>
    <property type="gene ID" value="ENSSLUG00000001522.1"/>
</dbReference>
<protein>
    <submittedName>
        <fullName evidence="2">Uncharacterized protein</fullName>
    </submittedName>
</protein>
<dbReference type="GeneTree" id="ENSGT00940000177400"/>
<keyword evidence="1" id="KW-0812">Transmembrane</keyword>
<organism evidence="2 3">
    <name type="scientific">Sander lucioperca</name>
    <name type="common">Pike-perch</name>
    <name type="synonym">Perca lucioperca</name>
    <dbReference type="NCBI Taxonomy" id="283035"/>
    <lineage>
        <taxon>Eukaryota</taxon>
        <taxon>Metazoa</taxon>
        <taxon>Chordata</taxon>
        <taxon>Craniata</taxon>
        <taxon>Vertebrata</taxon>
        <taxon>Euteleostomi</taxon>
        <taxon>Actinopterygii</taxon>
        <taxon>Neopterygii</taxon>
        <taxon>Teleostei</taxon>
        <taxon>Neoteleostei</taxon>
        <taxon>Acanthomorphata</taxon>
        <taxon>Eupercaria</taxon>
        <taxon>Perciformes</taxon>
        <taxon>Percoidei</taxon>
        <taxon>Percidae</taxon>
        <taxon>Luciopercinae</taxon>
        <taxon>Sander</taxon>
    </lineage>
</organism>